<dbReference type="Proteomes" id="UP000294830">
    <property type="component" value="Unassembled WGS sequence"/>
</dbReference>
<reference evidence="2 3" key="1">
    <citation type="submission" date="2019-03" db="EMBL/GenBank/DDBJ databases">
        <title>Genomic Encyclopedia of Archaeal and Bacterial Type Strains, Phase II (KMG-II): from individual species to whole genera.</title>
        <authorList>
            <person name="Goeker M."/>
        </authorList>
    </citation>
    <scope>NUCLEOTIDE SEQUENCE [LARGE SCALE GENOMIC DNA]</scope>
    <source>
        <strain evidence="2 3">RL-C</strain>
    </source>
</reference>
<protein>
    <submittedName>
        <fullName evidence="2">V/A-type H+-transporting ATPase subunit E</fullName>
    </submittedName>
</protein>
<organism evidence="2 3">
    <name type="scientific">Acetobacteroides hydrogenigenes</name>
    <dbReference type="NCBI Taxonomy" id="979970"/>
    <lineage>
        <taxon>Bacteria</taxon>
        <taxon>Pseudomonadati</taxon>
        <taxon>Bacteroidota</taxon>
        <taxon>Bacteroidia</taxon>
        <taxon>Bacteroidales</taxon>
        <taxon>Rikenellaceae</taxon>
        <taxon>Acetobacteroides</taxon>
    </lineage>
</organism>
<dbReference type="Gene3D" id="1.20.5.2950">
    <property type="match status" value="1"/>
</dbReference>
<evidence type="ECO:0000313" key="2">
    <source>
        <dbReference type="EMBL" id="TCN62718.1"/>
    </source>
</evidence>
<gene>
    <name evidence="2" type="ORF">CLV25_11844</name>
</gene>
<accession>A0A4R2E3H0</accession>
<name>A0A4R2E3H0_9BACT</name>
<dbReference type="OrthoDB" id="1093377at2"/>
<dbReference type="EMBL" id="SLWB01000018">
    <property type="protein sequence ID" value="TCN62718.1"/>
    <property type="molecule type" value="Genomic_DNA"/>
</dbReference>
<dbReference type="RefSeq" id="WP_131840379.1">
    <property type="nucleotide sequence ID" value="NZ_SLWB01000018.1"/>
</dbReference>
<comment type="caution">
    <text evidence="2">The sequence shown here is derived from an EMBL/GenBank/DDBJ whole genome shotgun (WGS) entry which is preliminary data.</text>
</comment>
<feature type="coiled-coil region" evidence="1">
    <location>
        <begin position="21"/>
        <end position="52"/>
    </location>
</feature>
<keyword evidence="1" id="KW-0175">Coiled coil</keyword>
<sequence length="205" mass="22663">MQNKLQELTDKLYKEGLSKGTAEAEQVLAKAKAEAQQIIQQAQKEADLIISNAKHSSAEIAKNTEAELKMAARQTVNSVKQQVEETIAAKAITPSVNAAFASPDFIQAIVKEAVARFNPSSEEENVLTVLLPKDKQEQLQDYFFSKAGEALSVYLDVQFSKTVKSGFKIAPKDGGYQISFTEQDFDNLFKSFLRPRLVELLFGGK</sequence>
<evidence type="ECO:0000313" key="3">
    <source>
        <dbReference type="Proteomes" id="UP000294830"/>
    </source>
</evidence>
<proteinExistence type="predicted"/>
<keyword evidence="3" id="KW-1185">Reference proteome</keyword>
<dbReference type="AlphaFoldDB" id="A0A4R2E3H0"/>
<evidence type="ECO:0000256" key="1">
    <source>
        <dbReference type="SAM" id="Coils"/>
    </source>
</evidence>